<evidence type="ECO:0000313" key="2">
    <source>
        <dbReference type="EMBL" id="KAK3780227.1"/>
    </source>
</evidence>
<comment type="caution">
    <text evidence="2">The sequence shown here is derived from an EMBL/GenBank/DDBJ whole genome shotgun (WGS) entry which is preliminary data.</text>
</comment>
<feature type="region of interest" description="Disordered" evidence="1">
    <location>
        <begin position="76"/>
        <end position="107"/>
    </location>
</feature>
<evidence type="ECO:0000313" key="3">
    <source>
        <dbReference type="Proteomes" id="UP001283361"/>
    </source>
</evidence>
<dbReference type="Proteomes" id="UP001283361">
    <property type="component" value="Unassembled WGS sequence"/>
</dbReference>
<evidence type="ECO:0000256" key="1">
    <source>
        <dbReference type="SAM" id="MobiDB-lite"/>
    </source>
</evidence>
<keyword evidence="3" id="KW-1185">Reference proteome</keyword>
<accession>A0AAE1DRM5</accession>
<name>A0AAE1DRM5_9GAST</name>
<proteinExistence type="predicted"/>
<dbReference type="EMBL" id="JAWDGP010002753">
    <property type="protein sequence ID" value="KAK3780227.1"/>
    <property type="molecule type" value="Genomic_DNA"/>
</dbReference>
<organism evidence="2 3">
    <name type="scientific">Elysia crispata</name>
    <name type="common">lettuce slug</name>
    <dbReference type="NCBI Taxonomy" id="231223"/>
    <lineage>
        <taxon>Eukaryota</taxon>
        <taxon>Metazoa</taxon>
        <taxon>Spiralia</taxon>
        <taxon>Lophotrochozoa</taxon>
        <taxon>Mollusca</taxon>
        <taxon>Gastropoda</taxon>
        <taxon>Heterobranchia</taxon>
        <taxon>Euthyneura</taxon>
        <taxon>Panpulmonata</taxon>
        <taxon>Sacoglossa</taxon>
        <taxon>Placobranchoidea</taxon>
        <taxon>Plakobranchidae</taxon>
        <taxon>Elysia</taxon>
    </lineage>
</organism>
<gene>
    <name evidence="2" type="ORF">RRG08_032339</name>
</gene>
<sequence length="248" mass="27308">MKRLCSTGRSRHPLCNVCYLSSHGCRSMRMWKTVVEQVWGRVGVLFYDDHRDILSGMVWVQTPACCGRRSVPRLPGTPASSVPKLPGDVTSWRNGPSRKPSPSRGASIYSTSKEVLRAASEASKGSGAKSGLCAHSWPGENFTPAGLLIATNKEIPVDPICYVAGSLDLQSCVVFCYTMSTPFWFEHLGGSESRGSEMPFIAAVRTDEKCPFVALATRKECRSRAYQNKAVISKMEAKFLTFPKHPKR</sequence>
<protein>
    <submittedName>
        <fullName evidence="2">Uncharacterized protein</fullName>
    </submittedName>
</protein>
<reference evidence="2" key="1">
    <citation type="journal article" date="2023" name="G3 (Bethesda)">
        <title>A reference genome for the long-term kleptoplast-retaining sea slug Elysia crispata morphotype clarki.</title>
        <authorList>
            <person name="Eastman K.E."/>
            <person name="Pendleton A.L."/>
            <person name="Shaikh M.A."/>
            <person name="Suttiyut T."/>
            <person name="Ogas R."/>
            <person name="Tomko P."/>
            <person name="Gavelis G."/>
            <person name="Widhalm J.R."/>
            <person name="Wisecaver J.H."/>
        </authorList>
    </citation>
    <scope>NUCLEOTIDE SEQUENCE</scope>
    <source>
        <strain evidence="2">ECLA1</strain>
    </source>
</reference>
<dbReference type="AlphaFoldDB" id="A0AAE1DRM5"/>